<sequence>MASTSSETEHWPEQSQYKYLFEQASETWEKLAPEFNKIWNTVWRKSLATTPWTVELRLAGVHQPDEERVIMRPSVWIRSTDEAIGSSTVWKKLQKKVRKLGLDSAQYVSIFAEGGLRSANGPASVRWEQLDLRKGIKFAYDLTLHTHVAWWAVSGPYECGEVCLATVVKYGQIVYQEVSRIGGVLGINASHEAGVTSGHTMLLYFLQNMDQAATTTITDLKGSDSSSHTSSSDSCAEEDDEHGSSDECELVENDTDSKDPRTDLGYIDLEKVGTWIPVNLIGMINFIKQVEVHVSIKLSYFMSLSTSSIPADFALVSREEFDLFLGQNDNIYNFNGRNNVSSICPDSSLAANGQEILVLLGNGMEASPGFLQPAKIPFSIGATAVSARKIRLTAPLAVFEREPFALMMTAQSLFSDIIEYSRDVSLVTIGPCKLDLKDESQALVYNNLGHEVGLRSINKGIDISIPEVKSSRAMEKSIAVPERSQTAPHTIPHHPTTAPSHRPPPAANICSSMGSNQGSVSDTGSSEHSSPPDARALSLERVHLWSTDNVIARISAKVISQATLNYSPITILESAMSKTQPQAMPLRLPNGSRTDLALLGCGSMFEQRRSEDLPAEDVSKHTTTRDLPPSQEIFATPVNEHFLKQYSYHDLDHHEHEIRLVHVFKKPGSDLIHGNLLPPQKLIDISGKYHAISYCAGSAKTTRPIILQGTEFNVFANLDCALRETLEYWSTTKYSDDDCILWIDQICINQHNDSERSHQVAFMRDIYLNSRGTFICLLTGRVDKAWPNAFSWFSQRDVQQYTPRSYYHITMADYIKGWNAFYDLLECPWWSRAWIRQEFACSQTAIFLYHKEAQDFSELSWLQAICHSDLVTNPHHPDNYFSEPLLSRSEVKQEMQTLTNRRCLTIETCHVARFLLLQKTLLGDGPVECNMDFKKLALDARHSKATDPRDKVFSQLGLAHPGYNIMPNYSRSNDISNVLIDAAIKIILFEGDLNILLYALQLVKAPSCQLPSWVPDWTSATVSTISAFGHSENHQVASITAQIRHDSFGSIRFGGSPDDSQKTVLFVKGLRLGKAQDADRA</sequence>
<feature type="compositionally biased region" description="Basic and acidic residues" evidence="1">
    <location>
        <begin position="609"/>
        <end position="624"/>
    </location>
</feature>
<name>A0A8H6DN94_9HYPO</name>
<feature type="compositionally biased region" description="Low complexity" evidence="1">
    <location>
        <begin position="223"/>
        <end position="234"/>
    </location>
</feature>
<evidence type="ECO:0000256" key="1">
    <source>
        <dbReference type="SAM" id="MobiDB-lite"/>
    </source>
</evidence>
<dbReference type="Proteomes" id="UP000544331">
    <property type="component" value="Unassembled WGS sequence"/>
</dbReference>
<organism evidence="3 4">
    <name type="scientific">Fusarium mundagurra</name>
    <dbReference type="NCBI Taxonomy" id="1567541"/>
    <lineage>
        <taxon>Eukaryota</taxon>
        <taxon>Fungi</taxon>
        <taxon>Dikarya</taxon>
        <taxon>Ascomycota</taxon>
        <taxon>Pezizomycotina</taxon>
        <taxon>Sordariomycetes</taxon>
        <taxon>Hypocreomycetidae</taxon>
        <taxon>Hypocreales</taxon>
        <taxon>Nectriaceae</taxon>
        <taxon>Fusarium</taxon>
        <taxon>Fusarium fujikuroi species complex</taxon>
    </lineage>
</organism>
<dbReference type="AlphaFoldDB" id="A0A8H6DN94"/>
<dbReference type="Pfam" id="PF06985">
    <property type="entry name" value="HET"/>
    <property type="match status" value="1"/>
</dbReference>
<feature type="compositionally biased region" description="Polar residues" evidence="1">
    <location>
        <begin position="509"/>
        <end position="529"/>
    </location>
</feature>
<dbReference type="EMBL" id="JAAOAN010000079">
    <property type="protein sequence ID" value="KAF5722955.1"/>
    <property type="molecule type" value="Genomic_DNA"/>
</dbReference>
<dbReference type="InterPro" id="IPR052895">
    <property type="entry name" value="HetReg/Transcr_Mod"/>
</dbReference>
<evidence type="ECO:0000313" key="3">
    <source>
        <dbReference type="EMBL" id="KAF5722955.1"/>
    </source>
</evidence>
<feature type="region of interest" description="Disordered" evidence="1">
    <location>
        <begin position="219"/>
        <end position="259"/>
    </location>
</feature>
<feature type="compositionally biased region" description="Acidic residues" evidence="1">
    <location>
        <begin position="235"/>
        <end position="254"/>
    </location>
</feature>
<dbReference type="PANTHER" id="PTHR24148">
    <property type="entry name" value="ANKYRIN REPEAT DOMAIN-CONTAINING PROTEIN 39 HOMOLOG-RELATED"/>
    <property type="match status" value="1"/>
</dbReference>
<feature type="region of interest" description="Disordered" evidence="1">
    <location>
        <begin position="609"/>
        <end position="629"/>
    </location>
</feature>
<feature type="region of interest" description="Disordered" evidence="1">
    <location>
        <begin position="474"/>
        <end position="534"/>
    </location>
</feature>
<evidence type="ECO:0000259" key="2">
    <source>
        <dbReference type="Pfam" id="PF06985"/>
    </source>
</evidence>
<proteinExistence type="predicted"/>
<dbReference type="InterPro" id="IPR010730">
    <property type="entry name" value="HET"/>
</dbReference>
<accession>A0A8H6DN94</accession>
<reference evidence="3 4" key="1">
    <citation type="submission" date="2020-05" db="EMBL/GenBank/DDBJ databases">
        <title>Identification and distribution of gene clusters putatively required for synthesis of sphingolipid metabolism inhibitors in phylogenetically diverse species of the filamentous fungus Fusarium.</title>
        <authorList>
            <person name="Kim H.-S."/>
            <person name="Busman M."/>
            <person name="Brown D.W."/>
            <person name="Divon H."/>
            <person name="Uhlig S."/>
            <person name="Proctor R.H."/>
        </authorList>
    </citation>
    <scope>NUCLEOTIDE SEQUENCE [LARGE SCALE GENOMIC DNA]</scope>
    <source>
        <strain evidence="3 4">NRRL 66235</strain>
    </source>
</reference>
<dbReference type="OrthoDB" id="4395072at2759"/>
<gene>
    <name evidence="3" type="ORF">FMUND_2312</name>
</gene>
<feature type="domain" description="Heterokaryon incompatibility" evidence="2">
    <location>
        <begin position="689"/>
        <end position="838"/>
    </location>
</feature>
<feature type="compositionally biased region" description="Low complexity" evidence="1">
    <location>
        <begin position="486"/>
        <end position="500"/>
    </location>
</feature>
<protein>
    <recommendedName>
        <fullName evidence="2">Heterokaryon incompatibility domain-containing protein</fullName>
    </recommendedName>
</protein>
<dbReference type="PANTHER" id="PTHR24148:SF82">
    <property type="entry name" value="HETEROKARYON INCOMPATIBILITY DOMAIN-CONTAINING PROTEIN"/>
    <property type="match status" value="1"/>
</dbReference>
<comment type="caution">
    <text evidence="3">The sequence shown here is derived from an EMBL/GenBank/DDBJ whole genome shotgun (WGS) entry which is preliminary data.</text>
</comment>
<evidence type="ECO:0000313" key="4">
    <source>
        <dbReference type="Proteomes" id="UP000544331"/>
    </source>
</evidence>
<keyword evidence="4" id="KW-1185">Reference proteome</keyword>